<dbReference type="OrthoDB" id="2606646at2"/>
<proteinExistence type="predicted"/>
<dbReference type="KEGG" id="palb:EJC50_08120"/>
<reference evidence="2" key="1">
    <citation type="submission" date="2018-12" db="EMBL/GenBank/DDBJ databases">
        <title>Genome sequence of Peanibacillus sp.</title>
        <authorList>
            <person name="Subramani G."/>
            <person name="Srinivasan S."/>
            <person name="Kim M.K."/>
        </authorList>
    </citation>
    <scope>NUCLEOTIDE SEQUENCE [LARGE SCALE GENOMIC DNA]</scope>
    <source>
        <strain evidence="2">18JY67-1</strain>
    </source>
</reference>
<accession>A0A3S9A1K6</accession>
<gene>
    <name evidence="1" type="ORF">EJC50_08120</name>
</gene>
<evidence type="ECO:0000313" key="1">
    <source>
        <dbReference type="EMBL" id="AZN39629.1"/>
    </source>
</evidence>
<keyword evidence="2" id="KW-1185">Reference proteome</keyword>
<dbReference type="Proteomes" id="UP000272528">
    <property type="component" value="Chromosome"/>
</dbReference>
<evidence type="ECO:0000313" key="2">
    <source>
        <dbReference type="Proteomes" id="UP000272528"/>
    </source>
</evidence>
<protein>
    <submittedName>
        <fullName evidence="1">Uncharacterized protein</fullName>
    </submittedName>
</protein>
<dbReference type="EMBL" id="CP034437">
    <property type="protein sequence ID" value="AZN39629.1"/>
    <property type="molecule type" value="Genomic_DNA"/>
</dbReference>
<dbReference type="RefSeq" id="WP_126014391.1">
    <property type="nucleotide sequence ID" value="NZ_CP034437.1"/>
</dbReference>
<sequence>MKYSDKMVADSGGFVPFLVGPDEMVLASVALANIAQGDRIVLSLEIAWERLHDWDSGELEIMIREGTETGTVIYWNMESCFLRARSMERYTMAGGAAAAQRYYLIVRSAEKRARITGPYSLQGAVYAP</sequence>
<dbReference type="AlphaFoldDB" id="A0A3S9A1K6"/>
<organism evidence="1 2">
    <name type="scientific">Paenibacillus albus</name>
    <dbReference type="NCBI Taxonomy" id="2495582"/>
    <lineage>
        <taxon>Bacteria</taxon>
        <taxon>Bacillati</taxon>
        <taxon>Bacillota</taxon>
        <taxon>Bacilli</taxon>
        <taxon>Bacillales</taxon>
        <taxon>Paenibacillaceae</taxon>
        <taxon>Paenibacillus</taxon>
    </lineage>
</organism>
<name>A0A3S9A1K6_9BACL</name>